<keyword evidence="9" id="KW-1185">Reference proteome</keyword>
<evidence type="ECO:0000259" key="7">
    <source>
        <dbReference type="Pfam" id="PF06271"/>
    </source>
</evidence>
<dbReference type="AlphaFoldDB" id="A0A4Y9SCH5"/>
<evidence type="ECO:0000256" key="3">
    <source>
        <dbReference type="ARBA" id="ARBA00022989"/>
    </source>
</evidence>
<dbReference type="InterPro" id="IPR010432">
    <property type="entry name" value="RDD"/>
</dbReference>
<dbReference type="GO" id="GO:0016020">
    <property type="term" value="C:membrane"/>
    <property type="evidence" value="ECO:0007669"/>
    <property type="project" value="UniProtKB-SubCell"/>
</dbReference>
<dbReference type="EMBL" id="SPVF01000186">
    <property type="protein sequence ID" value="TFW17381.1"/>
    <property type="molecule type" value="Genomic_DNA"/>
</dbReference>
<gene>
    <name evidence="8" type="ORF">E4L96_14745</name>
</gene>
<evidence type="ECO:0000256" key="5">
    <source>
        <dbReference type="SAM" id="MobiDB-lite"/>
    </source>
</evidence>
<evidence type="ECO:0000256" key="6">
    <source>
        <dbReference type="SAM" id="Phobius"/>
    </source>
</evidence>
<name>A0A4Y9SCH5_9BURK</name>
<feature type="transmembrane region" description="Helical" evidence="6">
    <location>
        <begin position="122"/>
        <end position="143"/>
    </location>
</feature>
<evidence type="ECO:0000256" key="2">
    <source>
        <dbReference type="ARBA" id="ARBA00022692"/>
    </source>
</evidence>
<accession>A0A4Y9SCH5</accession>
<evidence type="ECO:0000313" key="8">
    <source>
        <dbReference type="EMBL" id="TFW17381.1"/>
    </source>
</evidence>
<feature type="domain" description="RDD" evidence="7">
    <location>
        <begin position="34"/>
        <end position="185"/>
    </location>
</feature>
<dbReference type="Pfam" id="PF06271">
    <property type="entry name" value="RDD"/>
    <property type="match status" value="1"/>
</dbReference>
<protein>
    <submittedName>
        <fullName evidence="8">RDD family protein</fullName>
    </submittedName>
</protein>
<dbReference type="RefSeq" id="WP_135207983.1">
    <property type="nucleotide sequence ID" value="NZ_SPVF01000186.1"/>
</dbReference>
<reference evidence="8 9" key="1">
    <citation type="submission" date="2019-03" db="EMBL/GenBank/DDBJ databases">
        <title>Draft Genome Sequence of Massilia arenosa sp. nov., a Novel Massilia Species Isolated from a Sandy-loam Maize Soil.</title>
        <authorList>
            <person name="Raths R."/>
            <person name="Peta V."/>
            <person name="Bucking H."/>
        </authorList>
    </citation>
    <scope>NUCLEOTIDE SEQUENCE [LARGE SCALE GENOMIC DNA]</scope>
    <source>
        <strain evidence="8 9">MC02</strain>
    </source>
</reference>
<evidence type="ECO:0000313" key="9">
    <source>
        <dbReference type="Proteomes" id="UP000298438"/>
    </source>
</evidence>
<feature type="transmembrane region" description="Helical" evidence="6">
    <location>
        <begin position="47"/>
        <end position="68"/>
    </location>
</feature>
<dbReference type="OrthoDB" id="5298807at2"/>
<proteinExistence type="predicted"/>
<feature type="transmembrane region" description="Helical" evidence="6">
    <location>
        <begin position="155"/>
        <end position="172"/>
    </location>
</feature>
<dbReference type="Proteomes" id="UP000298438">
    <property type="component" value="Unassembled WGS sequence"/>
</dbReference>
<organism evidence="8 9">
    <name type="scientific">Zemynaea arenosa</name>
    <dbReference type="NCBI Taxonomy" id="2561931"/>
    <lineage>
        <taxon>Bacteria</taxon>
        <taxon>Pseudomonadati</taxon>
        <taxon>Pseudomonadota</taxon>
        <taxon>Betaproteobacteria</taxon>
        <taxon>Burkholderiales</taxon>
        <taxon>Oxalobacteraceae</taxon>
        <taxon>Telluria group</taxon>
        <taxon>Zemynaea</taxon>
    </lineage>
</organism>
<keyword evidence="3 6" id="KW-1133">Transmembrane helix</keyword>
<comment type="subcellular location">
    <subcellularLocation>
        <location evidence="1">Membrane</location>
        <topology evidence="1">Multi-pass membrane protein</topology>
    </subcellularLocation>
</comment>
<keyword evidence="4 6" id="KW-0472">Membrane</keyword>
<feature type="region of interest" description="Disordered" evidence="5">
    <location>
        <begin position="1"/>
        <end position="29"/>
    </location>
</feature>
<evidence type="ECO:0000256" key="1">
    <source>
        <dbReference type="ARBA" id="ARBA00004141"/>
    </source>
</evidence>
<feature type="compositionally biased region" description="Polar residues" evidence="5">
    <location>
        <begin position="1"/>
        <end position="24"/>
    </location>
</feature>
<comment type="caution">
    <text evidence="8">The sequence shown here is derived from an EMBL/GenBank/DDBJ whole genome shotgun (WGS) entry which is preliminary data.</text>
</comment>
<sequence>MENKPQAQSPSQDTPSQDTPNSSAPPARPLVVTPSIKRRLISMVYDSLLLVAVEIFAVAAYTLITFNLHSTILDAGRNFVVIFAAAAYFIHAWTGSGHTLAMKTWRIKIVMVGYAKVPLRIAAKRFVFAWGWCAPALMIIHGLHLMTTRAGTTTALWILLVNVVLWGLTAFLDKDRQFLHDRLAGTRLIELPRKQPKAKAAASV</sequence>
<feature type="transmembrane region" description="Helical" evidence="6">
    <location>
        <begin position="80"/>
        <end position="101"/>
    </location>
</feature>
<keyword evidence="2 6" id="KW-0812">Transmembrane</keyword>
<evidence type="ECO:0000256" key="4">
    <source>
        <dbReference type="ARBA" id="ARBA00023136"/>
    </source>
</evidence>